<keyword evidence="3" id="KW-1185">Reference proteome</keyword>
<reference evidence="2 3" key="1">
    <citation type="submission" date="2024-01" db="EMBL/GenBank/DDBJ databases">
        <title>The genomes of 5 underutilized Papilionoideae crops provide insights into root nodulation and disease resistanc.</title>
        <authorList>
            <person name="Jiang F."/>
        </authorList>
    </citation>
    <scope>NUCLEOTIDE SEQUENCE [LARGE SCALE GENOMIC DNA]</scope>
    <source>
        <strain evidence="2">JINMINGXINNONG_FW02</strain>
        <tissue evidence="2">Leaves</tissue>
    </source>
</reference>
<protein>
    <submittedName>
        <fullName evidence="2">Uncharacterized protein</fullName>
    </submittedName>
</protein>
<accession>A0AAN9MAH2</accession>
<feature type="transmembrane region" description="Helical" evidence="1">
    <location>
        <begin position="16"/>
        <end position="37"/>
    </location>
</feature>
<proteinExistence type="predicted"/>
<keyword evidence="1" id="KW-0472">Membrane</keyword>
<evidence type="ECO:0000256" key="1">
    <source>
        <dbReference type="SAM" id="Phobius"/>
    </source>
</evidence>
<name>A0AAN9MAH2_PHACN</name>
<dbReference type="Proteomes" id="UP001374584">
    <property type="component" value="Unassembled WGS sequence"/>
</dbReference>
<dbReference type="AlphaFoldDB" id="A0AAN9MAH2"/>
<evidence type="ECO:0000313" key="3">
    <source>
        <dbReference type="Proteomes" id="UP001374584"/>
    </source>
</evidence>
<organism evidence="2 3">
    <name type="scientific">Phaseolus coccineus</name>
    <name type="common">Scarlet runner bean</name>
    <name type="synonym">Phaseolus multiflorus</name>
    <dbReference type="NCBI Taxonomy" id="3886"/>
    <lineage>
        <taxon>Eukaryota</taxon>
        <taxon>Viridiplantae</taxon>
        <taxon>Streptophyta</taxon>
        <taxon>Embryophyta</taxon>
        <taxon>Tracheophyta</taxon>
        <taxon>Spermatophyta</taxon>
        <taxon>Magnoliopsida</taxon>
        <taxon>eudicotyledons</taxon>
        <taxon>Gunneridae</taxon>
        <taxon>Pentapetalae</taxon>
        <taxon>rosids</taxon>
        <taxon>fabids</taxon>
        <taxon>Fabales</taxon>
        <taxon>Fabaceae</taxon>
        <taxon>Papilionoideae</taxon>
        <taxon>50 kb inversion clade</taxon>
        <taxon>NPAAA clade</taxon>
        <taxon>indigoferoid/millettioid clade</taxon>
        <taxon>Phaseoleae</taxon>
        <taxon>Phaseolus</taxon>
    </lineage>
</organism>
<evidence type="ECO:0000313" key="2">
    <source>
        <dbReference type="EMBL" id="KAK7348223.1"/>
    </source>
</evidence>
<dbReference type="EMBL" id="JAYMYR010000008">
    <property type="protein sequence ID" value="KAK7348223.1"/>
    <property type="molecule type" value="Genomic_DNA"/>
</dbReference>
<keyword evidence="1" id="KW-0812">Transmembrane</keyword>
<keyword evidence="1" id="KW-1133">Transmembrane helix</keyword>
<comment type="caution">
    <text evidence="2">The sequence shown here is derived from an EMBL/GenBank/DDBJ whole genome shotgun (WGS) entry which is preliminary data.</text>
</comment>
<gene>
    <name evidence="2" type="ORF">VNO80_22773</name>
</gene>
<sequence>MLERGKLTHLRFSQPVSSYVSIGFLCFFFFFPLSLFSPEILKFVDVRGSIWWHDAMKCRSWRVLSV</sequence>